<accession>A0A6C0EA13</accession>
<evidence type="ECO:0000259" key="1">
    <source>
        <dbReference type="Pfam" id="PF16903"/>
    </source>
</evidence>
<dbReference type="InterPro" id="IPR031654">
    <property type="entry name" value="Capsid_N"/>
</dbReference>
<protein>
    <recommendedName>
        <fullName evidence="1">Major capsid protein N-terminal domain-containing protein</fullName>
    </recommendedName>
</protein>
<name>A0A6C0EA13_9ZZZZ</name>
<dbReference type="Gene3D" id="2.70.9.10">
    <property type="entry name" value="Adenovirus Type 2 Hexon, domain 4"/>
    <property type="match status" value="1"/>
</dbReference>
<dbReference type="InterPro" id="IPR038519">
    <property type="entry name" value="MCP_C_sf"/>
</dbReference>
<dbReference type="InterPro" id="IPR016112">
    <property type="entry name" value="VP_dsDNA_II"/>
</dbReference>
<reference evidence="2" key="1">
    <citation type="journal article" date="2020" name="Nature">
        <title>Giant virus diversity and host interactions through global metagenomics.</title>
        <authorList>
            <person name="Schulz F."/>
            <person name="Roux S."/>
            <person name="Paez-Espino D."/>
            <person name="Jungbluth S."/>
            <person name="Walsh D.A."/>
            <person name="Denef V.J."/>
            <person name="McMahon K.D."/>
            <person name="Konstantinidis K.T."/>
            <person name="Eloe-Fadrosh E.A."/>
            <person name="Kyrpides N.C."/>
            <person name="Woyke T."/>
        </authorList>
    </citation>
    <scope>NUCLEOTIDE SEQUENCE</scope>
    <source>
        <strain evidence="2">GVMAG-M-3300023179-138</strain>
    </source>
</reference>
<dbReference type="SUPFAM" id="SSF49749">
    <property type="entry name" value="Group II dsDNA viruses VP"/>
    <property type="match status" value="1"/>
</dbReference>
<evidence type="ECO:0000313" key="2">
    <source>
        <dbReference type="EMBL" id="QHT24225.1"/>
    </source>
</evidence>
<dbReference type="Gene3D" id="2.70.9.20">
    <property type="entry name" value="Major capsid protein Vp54"/>
    <property type="match status" value="1"/>
</dbReference>
<dbReference type="EMBL" id="MN739743">
    <property type="protein sequence ID" value="QHT24225.1"/>
    <property type="molecule type" value="Genomic_DNA"/>
</dbReference>
<organism evidence="2">
    <name type="scientific">viral metagenome</name>
    <dbReference type="NCBI Taxonomy" id="1070528"/>
    <lineage>
        <taxon>unclassified sequences</taxon>
        <taxon>metagenomes</taxon>
        <taxon>organismal metagenomes</taxon>
    </lineage>
</organism>
<dbReference type="Pfam" id="PF16903">
    <property type="entry name" value="Capsid_N"/>
    <property type="match status" value="1"/>
</dbReference>
<dbReference type="AlphaFoldDB" id="A0A6C0EA13"/>
<sequence length="454" mass="50825">MATPATMLQVVASGLQDRERLNTVTGRPSVQHYTFLMRKRTRWASQWRRIVFDNDADFGRTATCTLPIEGELITRATLVVNLPDISGTPGFAWTNAIAHALCVNTQFLINGEVTDEIDSRLLEVLDEQSPIEHFTTTNTLIGRNPSSYSDLEPPPRTVAVTPPFWWNRGPGPQALPIRALYKDQVQLRVTFRDFGGSIYTSSRKADGSMVAWPAGIPSITDAYWIVEYVSLEDREAAAYRCDMEIPFEQHVAVPPQPTNGNELVRIRLDETGLVRDLTWVAQRVEATKYNAYFLFTRDLCASTDPSGSIWWPNAVGVSETAFNYGRGRIVPAFATAADPILQAKMTIRGLTRFEHEAALFRSLLPALNCARTPLVDRFIYRYDFGYWPTGGLTDALSAPAEARGCANWDVLPTKELLLQMNVGCSSPASFYIYAWVTRYNRLRIINGHGAVLFT</sequence>
<feature type="domain" description="Major capsid protein N-terminal" evidence="1">
    <location>
        <begin position="36"/>
        <end position="201"/>
    </location>
</feature>
<proteinExistence type="predicted"/>